<feature type="domain" description="Restriction endonuclease type IV Mrr" evidence="1">
    <location>
        <begin position="153"/>
        <end position="273"/>
    </location>
</feature>
<dbReference type="AlphaFoldDB" id="A0A8E7B1J7"/>
<reference evidence="3 4" key="1">
    <citation type="submission" date="2021-05" db="EMBL/GenBank/DDBJ databases">
        <title>A novel Methanospirillum isolate from a pyrite-forming mixed culture.</title>
        <authorList>
            <person name="Bunk B."/>
            <person name="Sproer C."/>
            <person name="Spring S."/>
            <person name="Pester M."/>
        </authorList>
    </citation>
    <scope>NUCLEOTIDE SEQUENCE [LARGE SCALE GENOMIC DNA]</scope>
    <source>
        <strain evidence="3 4">J.3.6.1-F.2.7.3</strain>
    </source>
</reference>
<gene>
    <name evidence="3" type="ORF">KHC33_15240</name>
</gene>
<proteinExistence type="predicted"/>
<dbReference type="KEGG" id="mrtj:KHC33_15240"/>
<feature type="domain" description="Restriction system protein Mrr-like N-terminal" evidence="2">
    <location>
        <begin position="6"/>
        <end position="91"/>
    </location>
</feature>
<evidence type="ECO:0000259" key="2">
    <source>
        <dbReference type="Pfam" id="PF14338"/>
    </source>
</evidence>
<dbReference type="InterPro" id="IPR011856">
    <property type="entry name" value="tRNA_endonuc-like_dom_sf"/>
</dbReference>
<protein>
    <submittedName>
        <fullName evidence="3">Restriction endonuclease</fullName>
    </submittedName>
</protein>
<dbReference type="PANTHER" id="PTHR30015:SF7">
    <property type="entry name" value="TYPE IV METHYL-DIRECTED RESTRICTION ENZYME ECOKMRR"/>
    <property type="match status" value="1"/>
</dbReference>
<dbReference type="RefSeq" id="WP_214419465.1">
    <property type="nucleotide sequence ID" value="NZ_JAXCMI010000001.1"/>
</dbReference>
<keyword evidence="3" id="KW-0378">Hydrolase</keyword>
<keyword evidence="3" id="KW-0540">Nuclease</keyword>
<dbReference type="InterPro" id="IPR052906">
    <property type="entry name" value="Type_IV_Methyl-Rstrct_Enzyme"/>
</dbReference>
<organism evidence="3 4">
    <name type="scientific">Methanospirillum purgamenti</name>
    <dbReference type="NCBI Taxonomy" id="2834276"/>
    <lineage>
        <taxon>Archaea</taxon>
        <taxon>Methanobacteriati</taxon>
        <taxon>Methanobacteriota</taxon>
        <taxon>Stenosarchaea group</taxon>
        <taxon>Methanomicrobia</taxon>
        <taxon>Methanomicrobiales</taxon>
        <taxon>Methanospirillaceae</taxon>
        <taxon>Methanospirillum</taxon>
    </lineage>
</organism>
<keyword evidence="4" id="KW-1185">Reference proteome</keyword>
<keyword evidence="3" id="KW-0255">Endonuclease</keyword>
<dbReference type="PANTHER" id="PTHR30015">
    <property type="entry name" value="MRR RESTRICTION SYSTEM PROTEIN"/>
    <property type="match status" value="1"/>
</dbReference>
<dbReference type="InterPro" id="IPR007560">
    <property type="entry name" value="Restrct_endonuc_IV_Mrr"/>
</dbReference>
<dbReference type="EMBL" id="CP075546">
    <property type="protein sequence ID" value="QVV88656.1"/>
    <property type="molecule type" value="Genomic_DNA"/>
</dbReference>
<dbReference type="InterPro" id="IPR025745">
    <property type="entry name" value="Mrr-like_N_dom"/>
</dbReference>
<accession>A0A8E7B1J7</accession>
<dbReference type="InterPro" id="IPR011335">
    <property type="entry name" value="Restrct_endonuc-II-like"/>
</dbReference>
<sequence>MPIPDYQAIMLPFLQHLGDGKPHALQEIIVYLADDFSLTDEERQTLQPSGRQRIFNNRVYWAKKYLAEAELISSPSRGFVEITTDGKKTLKEKPQNIDNHYLEKFDSFRNFKKLVPETVQKEKSETNKTPEEIIEDMDQELRRVLSAEIMDYIQNCSPQFFERLILEVIVAMGYGGSFNDAAKRVGKTGDGGIDGIIKEDKLGLDAIYLQAKRWKNVVGRPDIQSFAGALDGFKAKKGIFITTSTFSPHAYEYVDKIEKKIVLINGNELADLMIEYNVGVSVANSFVIKRIDTDFFEEQLI</sequence>
<dbReference type="GO" id="GO:0009307">
    <property type="term" value="P:DNA restriction-modification system"/>
    <property type="evidence" value="ECO:0007669"/>
    <property type="project" value="InterPro"/>
</dbReference>
<dbReference type="SUPFAM" id="SSF52980">
    <property type="entry name" value="Restriction endonuclease-like"/>
    <property type="match status" value="1"/>
</dbReference>
<dbReference type="Gene3D" id="3.40.1350.10">
    <property type="match status" value="1"/>
</dbReference>
<evidence type="ECO:0000259" key="1">
    <source>
        <dbReference type="Pfam" id="PF04471"/>
    </source>
</evidence>
<dbReference type="GO" id="GO:0015666">
    <property type="term" value="F:restriction endodeoxyribonuclease activity"/>
    <property type="evidence" value="ECO:0007669"/>
    <property type="project" value="TreeGrafter"/>
</dbReference>
<dbReference type="Pfam" id="PF04471">
    <property type="entry name" value="Mrr_cat"/>
    <property type="match status" value="1"/>
</dbReference>
<name>A0A8E7B1J7_9EURY</name>
<evidence type="ECO:0000313" key="4">
    <source>
        <dbReference type="Proteomes" id="UP000680656"/>
    </source>
</evidence>
<dbReference type="Proteomes" id="UP000680656">
    <property type="component" value="Chromosome"/>
</dbReference>
<dbReference type="Pfam" id="PF14338">
    <property type="entry name" value="Mrr_N"/>
    <property type="match status" value="1"/>
</dbReference>
<dbReference type="GO" id="GO:0003677">
    <property type="term" value="F:DNA binding"/>
    <property type="evidence" value="ECO:0007669"/>
    <property type="project" value="InterPro"/>
</dbReference>
<evidence type="ECO:0000313" key="3">
    <source>
        <dbReference type="EMBL" id="QVV88656.1"/>
    </source>
</evidence>